<evidence type="ECO:0000313" key="1">
    <source>
        <dbReference type="EMBL" id="KAK7406167.1"/>
    </source>
</evidence>
<dbReference type="EMBL" id="JAYMYS010000002">
    <property type="protein sequence ID" value="KAK7406167.1"/>
    <property type="molecule type" value="Genomic_DNA"/>
</dbReference>
<accession>A0AAN9T3S9</accession>
<dbReference type="Proteomes" id="UP001386955">
    <property type="component" value="Unassembled WGS sequence"/>
</dbReference>
<name>A0AAN9T3S9_PSOTE</name>
<protein>
    <submittedName>
        <fullName evidence="1">Uncharacterized protein</fullName>
    </submittedName>
</protein>
<keyword evidence="2" id="KW-1185">Reference proteome</keyword>
<comment type="caution">
    <text evidence="1">The sequence shown here is derived from an EMBL/GenBank/DDBJ whole genome shotgun (WGS) entry which is preliminary data.</text>
</comment>
<organism evidence="1 2">
    <name type="scientific">Psophocarpus tetragonolobus</name>
    <name type="common">Winged bean</name>
    <name type="synonym">Dolichos tetragonolobus</name>
    <dbReference type="NCBI Taxonomy" id="3891"/>
    <lineage>
        <taxon>Eukaryota</taxon>
        <taxon>Viridiplantae</taxon>
        <taxon>Streptophyta</taxon>
        <taxon>Embryophyta</taxon>
        <taxon>Tracheophyta</taxon>
        <taxon>Spermatophyta</taxon>
        <taxon>Magnoliopsida</taxon>
        <taxon>eudicotyledons</taxon>
        <taxon>Gunneridae</taxon>
        <taxon>Pentapetalae</taxon>
        <taxon>rosids</taxon>
        <taxon>fabids</taxon>
        <taxon>Fabales</taxon>
        <taxon>Fabaceae</taxon>
        <taxon>Papilionoideae</taxon>
        <taxon>50 kb inversion clade</taxon>
        <taxon>NPAAA clade</taxon>
        <taxon>indigoferoid/millettioid clade</taxon>
        <taxon>Phaseoleae</taxon>
        <taxon>Psophocarpus</taxon>
    </lineage>
</organism>
<sequence>MCPALRHHVATLVCPVLRFKASPLQCITTIQDCPHKMAKKNSIGSVSGNASMNASSPIPLMTPSLDGVIQVAPIQASS</sequence>
<gene>
    <name evidence="1" type="ORF">VNO78_07787</name>
</gene>
<reference evidence="1 2" key="1">
    <citation type="submission" date="2024-01" db="EMBL/GenBank/DDBJ databases">
        <title>The genomes of 5 underutilized Papilionoideae crops provide insights into root nodulation and disease resistanc.</title>
        <authorList>
            <person name="Jiang F."/>
        </authorList>
    </citation>
    <scope>NUCLEOTIDE SEQUENCE [LARGE SCALE GENOMIC DNA]</scope>
    <source>
        <strain evidence="1">DUOXIRENSHENG_FW03</strain>
        <tissue evidence="1">Leaves</tissue>
    </source>
</reference>
<proteinExistence type="predicted"/>
<dbReference type="AlphaFoldDB" id="A0AAN9T3S9"/>
<evidence type="ECO:0000313" key="2">
    <source>
        <dbReference type="Proteomes" id="UP001386955"/>
    </source>
</evidence>